<dbReference type="EMBL" id="CP013015">
    <property type="protein sequence ID" value="AMM42233.1"/>
    <property type="molecule type" value="Genomic_DNA"/>
</dbReference>
<dbReference type="InterPro" id="IPR011257">
    <property type="entry name" value="DNA_glycosylase"/>
</dbReference>
<keyword evidence="7" id="KW-1185">Reference proteome</keyword>
<feature type="domain" description="HhH-GPD" evidence="5">
    <location>
        <begin position="49"/>
        <end position="208"/>
    </location>
</feature>
<dbReference type="SMART" id="SM00478">
    <property type="entry name" value="ENDO3c"/>
    <property type="match status" value="1"/>
</dbReference>
<evidence type="ECO:0000313" key="7">
    <source>
        <dbReference type="Proteomes" id="UP000070560"/>
    </source>
</evidence>
<dbReference type="GO" id="GO:0006284">
    <property type="term" value="P:base-excision repair"/>
    <property type="evidence" value="ECO:0007669"/>
    <property type="project" value="InterPro"/>
</dbReference>
<dbReference type="Gene3D" id="1.10.1670.10">
    <property type="entry name" value="Helix-hairpin-Helix base-excision DNA repair enzymes (C-terminal)"/>
    <property type="match status" value="1"/>
</dbReference>
<dbReference type="GO" id="GO:0051539">
    <property type="term" value="F:4 iron, 4 sulfur cluster binding"/>
    <property type="evidence" value="ECO:0007669"/>
    <property type="project" value="UniProtKB-KW"/>
</dbReference>
<evidence type="ECO:0000256" key="1">
    <source>
        <dbReference type="ARBA" id="ARBA00022485"/>
    </source>
</evidence>
<dbReference type="PIRSF" id="PIRSF001435">
    <property type="entry name" value="Nth"/>
    <property type="match status" value="1"/>
</dbReference>
<keyword evidence="1" id="KW-0004">4Fe-4S</keyword>
<dbReference type="Proteomes" id="UP000070560">
    <property type="component" value="Chromosome"/>
</dbReference>
<keyword evidence="6" id="KW-0255">Endonuclease</keyword>
<keyword evidence="6" id="KW-0378">Hydrolase</keyword>
<dbReference type="Pfam" id="PF00730">
    <property type="entry name" value="HhH-GPD"/>
    <property type="match status" value="1"/>
</dbReference>
<evidence type="ECO:0000256" key="2">
    <source>
        <dbReference type="ARBA" id="ARBA00022723"/>
    </source>
</evidence>
<dbReference type="KEGG" id="daw:HS1_002451"/>
<evidence type="ECO:0000313" key="6">
    <source>
        <dbReference type="EMBL" id="AMM42233.1"/>
    </source>
</evidence>
<dbReference type="CDD" id="cd00056">
    <property type="entry name" value="ENDO3c"/>
    <property type="match status" value="1"/>
</dbReference>
<protein>
    <submittedName>
        <fullName evidence="6">Endonuclease</fullName>
    </submittedName>
</protein>
<keyword evidence="2" id="KW-0479">Metal-binding</keyword>
<evidence type="ECO:0000256" key="4">
    <source>
        <dbReference type="ARBA" id="ARBA00023014"/>
    </source>
</evidence>
<proteinExistence type="predicted"/>
<organism evidence="6 7">
    <name type="scientific">Desulfofervidus auxilii</name>
    <dbReference type="NCBI Taxonomy" id="1621989"/>
    <lineage>
        <taxon>Bacteria</taxon>
        <taxon>Pseudomonadati</taxon>
        <taxon>Thermodesulfobacteriota</taxon>
        <taxon>Candidatus Desulfofervidia</taxon>
        <taxon>Candidatus Desulfofervidales</taxon>
        <taxon>Candidatus Desulfofervidaceae</taxon>
        <taxon>Candidatus Desulfofervidus</taxon>
    </lineage>
</organism>
<name>A0A7U4QMT0_DESA2</name>
<keyword evidence="6" id="KW-0540">Nuclease</keyword>
<keyword evidence="4" id="KW-0411">Iron-sulfur</keyword>
<evidence type="ECO:0000259" key="5">
    <source>
        <dbReference type="SMART" id="SM00478"/>
    </source>
</evidence>
<dbReference type="GO" id="GO:0046872">
    <property type="term" value="F:metal ion binding"/>
    <property type="evidence" value="ECO:0007669"/>
    <property type="project" value="UniProtKB-KW"/>
</dbReference>
<dbReference type="Gene3D" id="1.10.340.30">
    <property type="entry name" value="Hypothetical protein, domain 2"/>
    <property type="match status" value="1"/>
</dbReference>
<dbReference type="OrthoDB" id="9802365at2"/>
<dbReference type="InterPro" id="IPR023170">
    <property type="entry name" value="HhH_base_excis_C"/>
</dbReference>
<dbReference type="AlphaFoldDB" id="A0A7U4QMT0"/>
<dbReference type="SUPFAM" id="SSF48150">
    <property type="entry name" value="DNA-glycosylase"/>
    <property type="match status" value="1"/>
</dbReference>
<sequence length="224" mass="26086">MDKEIHLKEHFSPIGEKLLEIYRILYHKFGPQHWWPGEGPFEIAVGAILTQNTAWRNVEKAIANLKKANLLTPKALYDLPYPYLVELIRPAGFFNVKAKRLKSFLCFLFDEYNGDLTKMFAEETENLRQKLLKVTGIGPETADSILLYAGNKPTFVVDTYTKRVLCRHHLIFEEADYEEIRSFFMKHLPLDIQLFNEYHALFVCLGKNYCRPKPLCEKCVLKGI</sequence>
<dbReference type="PANTHER" id="PTHR10359:SF19">
    <property type="entry name" value="DNA REPAIR GLYCOSYLASE MJ1434-RELATED"/>
    <property type="match status" value="1"/>
</dbReference>
<dbReference type="GO" id="GO:0004519">
    <property type="term" value="F:endonuclease activity"/>
    <property type="evidence" value="ECO:0007669"/>
    <property type="project" value="UniProtKB-KW"/>
</dbReference>
<gene>
    <name evidence="6" type="ORF">HS1_002451</name>
</gene>
<dbReference type="InterPro" id="IPR003265">
    <property type="entry name" value="HhH-GPD_domain"/>
</dbReference>
<dbReference type="PANTHER" id="PTHR10359">
    <property type="entry name" value="A/G-SPECIFIC ADENINE GLYCOSYLASE/ENDONUCLEASE III"/>
    <property type="match status" value="1"/>
</dbReference>
<accession>A0A7U4QMT0</accession>
<reference evidence="6 7" key="1">
    <citation type="submission" date="2015-10" db="EMBL/GenBank/DDBJ databases">
        <title>Candidatus Desulfofervidus auxilii, a hydrogenotrophic sulfate-reducing bacterium involved in the thermophilic anaerobic oxidation of methane.</title>
        <authorList>
            <person name="Krukenberg V."/>
            <person name="Richter M."/>
            <person name="Wegener G."/>
        </authorList>
    </citation>
    <scope>NUCLEOTIDE SEQUENCE [LARGE SCALE GENOMIC DNA]</scope>
    <source>
        <strain evidence="6 7">HS1</strain>
    </source>
</reference>
<keyword evidence="3" id="KW-0408">Iron</keyword>
<evidence type="ECO:0000256" key="3">
    <source>
        <dbReference type="ARBA" id="ARBA00023004"/>
    </source>
</evidence>
<dbReference type="RefSeq" id="WP_066066080.1">
    <property type="nucleotide sequence ID" value="NZ_CP013015.1"/>
</dbReference>